<protein>
    <submittedName>
        <fullName evidence="4">Response regulator</fullName>
    </submittedName>
</protein>
<feature type="modified residue" description="4-aspartylphosphate" evidence="2">
    <location>
        <position position="57"/>
    </location>
</feature>
<keyword evidence="1 2" id="KW-0597">Phosphoprotein</keyword>
<feature type="domain" description="Response regulatory" evidence="3">
    <location>
        <begin position="7"/>
        <end position="124"/>
    </location>
</feature>
<dbReference type="EMBL" id="JAYLLH010000039">
    <property type="protein sequence ID" value="MEC3863160.1"/>
    <property type="molecule type" value="Genomic_DNA"/>
</dbReference>
<dbReference type="PROSITE" id="PS50110">
    <property type="entry name" value="RESPONSE_REGULATORY"/>
    <property type="match status" value="1"/>
</dbReference>
<evidence type="ECO:0000313" key="5">
    <source>
        <dbReference type="Proteomes" id="UP001348149"/>
    </source>
</evidence>
<proteinExistence type="predicted"/>
<evidence type="ECO:0000256" key="2">
    <source>
        <dbReference type="PROSITE-ProRule" id="PRU00169"/>
    </source>
</evidence>
<comment type="caution">
    <text evidence="4">The sequence shown here is derived from an EMBL/GenBank/DDBJ whole genome shotgun (WGS) entry which is preliminary data.</text>
</comment>
<dbReference type="InterPro" id="IPR050595">
    <property type="entry name" value="Bact_response_regulator"/>
</dbReference>
<name>A0ABU6HL30_9RHOB</name>
<evidence type="ECO:0000313" key="4">
    <source>
        <dbReference type="EMBL" id="MEC3863160.1"/>
    </source>
</evidence>
<evidence type="ECO:0000256" key="1">
    <source>
        <dbReference type="ARBA" id="ARBA00022553"/>
    </source>
</evidence>
<dbReference type="Gene3D" id="3.40.50.2300">
    <property type="match status" value="1"/>
</dbReference>
<dbReference type="Pfam" id="PF00072">
    <property type="entry name" value="Response_reg"/>
    <property type="match status" value="1"/>
</dbReference>
<sequence length="131" mass="14025">MSNQAPVVLHVDDDEDIREIVNLSLETIGGLKVAQCVSGSDALSKVAEIQPDLFLLDVMMPEMSGIETLSRLRKIPGFEKTPAIFMTAKARADQSAALWDAGAAGVITKPFDPTSLPEQIVDIFAKARAAS</sequence>
<dbReference type="PANTHER" id="PTHR44591:SF3">
    <property type="entry name" value="RESPONSE REGULATORY DOMAIN-CONTAINING PROTEIN"/>
    <property type="match status" value="1"/>
</dbReference>
<organism evidence="4 5">
    <name type="scientific">Mesobacterium hydrothermale</name>
    <dbReference type="NCBI Taxonomy" id="3111907"/>
    <lineage>
        <taxon>Bacteria</taxon>
        <taxon>Pseudomonadati</taxon>
        <taxon>Pseudomonadota</taxon>
        <taxon>Alphaproteobacteria</taxon>
        <taxon>Rhodobacterales</taxon>
        <taxon>Roseobacteraceae</taxon>
        <taxon>Mesobacterium</taxon>
    </lineage>
</organism>
<dbReference type="PANTHER" id="PTHR44591">
    <property type="entry name" value="STRESS RESPONSE REGULATOR PROTEIN 1"/>
    <property type="match status" value="1"/>
</dbReference>
<reference evidence="4 5" key="1">
    <citation type="submission" date="2024-01" db="EMBL/GenBank/DDBJ databases">
        <title>Mesobacterium rodlantinim sp. nov., isolated from shallow sea hydrothermal systems off Kueishantao Island.</title>
        <authorList>
            <person name="Su Z."/>
            <person name="Tang K."/>
        </authorList>
    </citation>
    <scope>NUCLEOTIDE SEQUENCE [LARGE SCALE GENOMIC DNA]</scope>
    <source>
        <strain evidence="4 5">TK19101</strain>
    </source>
</reference>
<dbReference type="SUPFAM" id="SSF52172">
    <property type="entry name" value="CheY-like"/>
    <property type="match status" value="1"/>
</dbReference>
<evidence type="ECO:0000259" key="3">
    <source>
        <dbReference type="PROSITE" id="PS50110"/>
    </source>
</evidence>
<dbReference type="Proteomes" id="UP001348149">
    <property type="component" value="Unassembled WGS sequence"/>
</dbReference>
<dbReference type="SMART" id="SM00448">
    <property type="entry name" value="REC"/>
    <property type="match status" value="1"/>
</dbReference>
<dbReference type="InterPro" id="IPR001789">
    <property type="entry name" value="Sig_transdc_resp-reg_receiver"/>
</dbReference>
<accession>A0ABU6HL30</accession>
<dbReference type="InterPro" id="IPR011006">
    <property type="entry name" value="CheY-like_superfamily"/>
</dbReference>
<dbReference type="RefSeq" id="WP_326299229.1">
    <property type="nucleotide sequence ID" value="NZ_JAYLLH010000039.1"/>
</dbReference>
<gene>
    <name evidence="4" type="ORF">VK792_17845</name>
</gene>
<keyword evidence="5" id="KW-1185">Reference proteome</keyword>